<feature type="transmembrane region" description="Helical" evidence="12">
    <location>
        <begin position="54"/>
        <end position="77"/>
    </location>
</feature>
<dbReference type="PROSITE" id="PS50109">
    <property type="entry name" value="HIS_KIN"/>
    <property type="match status" value="1"/>
</dbReference>
<keyword evidence="10" id="KW-0902">Two-component regulatory system</keyword>
<evidence type="ECO:0000256" key="9">
    <source>
        <dbReference type="ARBA" id="ARBA00022840"/>
    </source>
</evidence>
<dbReference type="EC" id="2.7.13.3" evidence="3"/>
<evidence type="ECO:0000256" key="2">
    <source>
        <dbReference type="ARBA" id="ARBA00004651"/>
    </source>
</evidence>
<comment type="catalytic activity">
    <reaction evidence="1">
        <text>ATP + protein L-histidine = ADP + protein N-phospho-L-histidine.</text>
        <dbReference type="EC" id="2.7.13.3"/>
    </reaction>
</comment>
<evidence type="ECO:0000256" key="3">
    <source>
        <dbReference type="ARBA" id="ARBA00012438"/>
    </source>
</evidence>
<evidence type="ECO:0000259" key="13">
    <source>
        <dbReference type="PROSITE" id="PS50109"/>
    </source>
</evidence>
<evidence type="ECO:0000259" key="14">
    <source>
        <dbReference type="PROSITE" id="PS50885"/>
    </source>
</evidence>
<dbReference type="Pfam" id="PF06580">
    <property type="entry name" value="His_kinase"/>
    <property type="match status" value="1"/>
</dbReference>
<dbReference type="InterPro" id="IPR050640">
    <property type="entry name" value="Bact_2-comp_sensor_kinase"/>
</dbReference>
<evidence type="ECO:0000256" key="1">
    <source>
        <dbReference type="ARBA" id="ARBA00000085"/>
    </source>
</evidence>
<reference evidence="15" key="1">
    <citation type="submission" date="2020-09" db="EMBL/GenBank/DDBJ databases">
        <title>A novel bacterium of genus Paenibacillus, isolated from South China Sea.</title>
        <authorList>
            <person name="Huang H."/>
            <person name="Mo K."/>
            <person name="Hu Y."/>
        </authorList>
    </citation>
    <scope>NUCLEOTIDE SEQUENCE</scope>
    <source>
        <strain evidence="15">IB182493</strain>
    </source>
</reference>
<protein>
    <recommendedName>
        <fullName evidence="3">histidine kinase</fullName>
        <ecNumber evidence="3">2.7.13.3</ecNumber>
    </recommendedName>
</protein>
<dbReference type="Pfam" id="PF02518">
    <property type="entry name" value="HATPase_c"/>
    <property type="match status" value="1"/>
</dbReference>
<keyword evidence="8 15" id="KW-0418">Kinase</keyword>
<dbReference type="SUPFAM" id="SSF55874">
    <property type="entry name" value="ATPase domain of HSP90 chaperone/DNA topoisomerase II/histidine kinase"/>
    <property type="match status" value="1"/>
</dbReference>
<dbReference type="SMART" id="SM00387">
    <property type="entry name" value="HATPase_c"/>
    <property type="match status" value="1"/>
</dbReference>
<dbReference type="GO" id="GO:0000155">
    <property type="term" value="F:phosphorelay sensor kinase activity"/>
    <property type="evidence" value="ECO:0007669"/>
    <property type="project" value="InterPro"/>
</dbReference>
<keyword evidence="6" id="KW-0808">Transferase</keyword>
<dbReference type="InterPro" id="IPR010559">
    <property type="entry name" value="Sig_transdc_His_kin_internal"/>
</dbReference>
<feature type="transmembrane region" description="Helical" evidence="12">
    <location>
        <begin position="345"/>
        <end position="364"/>
    </location>
</feature>
<dbReference type="AlphaFoldDB" id="A0A927H6Q1"/>
<dbReference type="Proteomes" id="UP000632125">
    <property type="component" value="Unassembled WGS sequence"/>
</dbReference>
<dbReference type="PANTHER" id="PTHR34220:SF7">
    <property type="entry name" value="SENSOR HISTIDINE KINASE YPDA"/>
    <property type="match status" value="1"/>
</dbReference>
<comment type="subcellular location">
    <subcellularLocation>
        <location evidence="2">Cell membrane</location>
        <topology evidence="2">Multi-pass membrane protein</topology>
    </subcellularLocation>
</comment>
<evidence type="ECO:0000313" key="16">
    <source>
        <dbReference type="Proteomes" id="UP000632125"/>
    </source>
</evidence>
<keyword evidence="16" id="KW-1185">Reference proteome</keyword>
<evidence type="ECO:0000256" key="5">
    <source>
        <dbReference type="ARBA" id="ARBA00022553"/>
    </source>
</evidence>
<evidence type="ECO:0000313" key="15">
    <source>
        <dbReference type="EMBL" id="MBD2870230.1"/>
    </source>
</evidence>
<keyword evidence="11 12" id="KW-0472">Membrane</keyword>
<evidence type="ECO:0000256" key="10">
    <source>
        <dbReference type="ARBA" id="ARBA00023012"/>
    </source>
</evidence>
<gene>
    <name evidence="15" type="ORF">IDH41_16745</name>
</gene>
<name>A0A927H6Q1_9BACL</name>
<accession>A0A927H6Q1</accession>
<keyword evidence="12" id="KW-0812">Transmembrane</keyword>
<dbReference type="Gene3D" id="3.30.565.10">
    <property type="entry name" value="Histidine kinase-like ATPase, C-terminal domain"/>
    <property type="match status" value="1"/>
</dbReference>
<dbReference type="GO" id="GO:0005886">
    <property type="term" value="C:plasma membrane"/>
    <property type="evidence" value="ECO:0007669"/>
    <property type="project" value="UniProtKB-SubCell"/>
</dbReference>
<dbReference type="SUPFAM" id="SSF158472">
    <property type="entry name" value="HAMP domain-like"/>
    <property type="match status" value="1"/>
</dbReference>
<dbReference type="GO" id="GO:0005524">
    <property type="term" value="F:ATP binding"/>
    <property type="evidence" value="ECO:0007669"/>
    <property type="project" value="UniProtKB-KW"/>
</dbReference>
<evidence type="ECO:0000256" key="7">
    <source>
        <dbReference type="ARBA" id="ARBA00022741"/>
    </source>
</evidence>
<dbReference type="CDD" id="cd06225">
    <property type="entry name" value="HAMP"/>
    <property type="match status" value="1"/>
</dbReference>
<evidence type="ECO:0000256" key="8">
    <source>
        <dbReference type="ARBA" id="ARBA00022777"/>
    </source>
</evidence>
<evidence type="ECO:0000256" key="6">
    <source>
        <dbReference type="ARBA" id="ARBA00022679"/>
    </source>
</evidence>
<dbReference type="PANTHER" id="PTHR34220">
    <property type="entry name" value="SENSOR HISTIDINE KINASE YPDA"/>
    <property type="match status" value="1"/>
</dbReference>
<organism evidence="15 16">
    <name type="scientific">Paenibacillus arenilitoris</name>
    <dbReference type="NCBI Taxonomy" id="2772299"/>
    <lineage>
        <taxon>Bacteria</taxon>
        <taxon>Bacillati</taxon>
        <taxon>Bacillota</taxon>
        <taxon>Bacilli</taxon>
        <taxon>Bacillales</taxon>
        <taxon>Paenibacillaceae</taxon>
        <taxon>Paenibacillus</taxon>
    </lineage>
</organism>
<evidence type="ECO:0000256" key="11">
    <source>
        <dbReference type="ARBA" id="ARBA00023136"/>
    </source>
</evidence>
<comment type="caution">
    <text evidence="15">The sequence shown here is derived from an EMBL/GenBank/DDBJ whole genome shotgun (WGS) entry which is preliminary data.</text>
</comment>
<dbReference type="InterPro" id="IPR003660">
    <property type="entry name" value="HAMP_dom"/>
</dbReference>
<keyword evidence="4" id="KW-1003">Cell membrane</keyword>
<evidence type="ECO:0000256" key="12">
    <source>
        <dbReference type="SAM" id="Phobius"/>
    </source>
</evidence>
<dbReference type="InterPro" id="IPR003594">
    <property type="entry name" value="HATPase_dom"/>
</dbReference>
<dbReference type="InterPro" id="IPR036890">
    <property type="entry name" value="HATPase_C_sf"/>
</dbReference>
<feature type="domain" description="Histidine kinase" evidence="13">
    <location>
        <begin position="528"/>
        <end position="635"/>
    </location>
</feature>
<dbReference type="Gene3D" id="6.10.340.10">
    <property type="match status" value="1"/>
</dbReference>
<dbReference type="EMBL" id="JACXIY010000019">
    <property type="protein sequence ID" value="MBD2870230.1"/>
    <property type="molecule type" value="Genomic_DNA"/>
</dbReference>
<dbReference type="PROSITE" id="PS50885">
    <property type="entry name" value="HAMP"/>
    <property type="match status" value="1"/>
</dbReference>
<evidence type="ECO:0000256" key="4">
    <source>
        <dbReference type="ARBA" id="ARBA00022475"/>
    </source>
</evidence>
<keyword evidence="12" id="KW-1133">Transmembrane helix</keyword>
<proteinExistence type="predicted"/>
<keyword evidence="7" id="KW-0547">Nucleotide-binding</keyword>
<dbReference type="Pfam" id="PF00672">
    <property type="entry name" value="HAMP"/>
    <property type="match status" value="1"/>
</dbReference>
<keyword evidence="5" id="KW-0597">Phosphoprotein</keyword>
<dbReference type="SMART" id="SM00304">
    <property type="entry name" value="HAMP"/>
    <property type="match status" value="1"/>
</dbReference>
<sequence length="639" mass="72756">MERPESKNGFNKTVRGKKVNLNVVGRKASSVLHSAVKAARGIGERLSRKLVNKLILLFTTIIILVVGSLTFISYQMLQKESVASSIASTSNNLLLVNQNLEEYLADMEQLSLPQIRYDEIVHAINHESEDYASRMYVEDYLRELYYSRQDLEAIYLYVVKEKKYYAVTKENYNITVRTGTDAVVESLPWYEKAMKSPFNRSYQSFVLPGAEPGYSLQAENSFMAYHRVLRSIVTREPQAVLSFYYDSSVRDEILKDIPFGEGQHLLFLSPDNEPFYADEPSVYEAMEKAALAGELKGGGDGRLTWSMGEQKYLVVYDVGEREGWKLVKPIPYSQIYEAATTTRNLSFAIGVAFLLLAVILVTYFSNAITRPLKKLSFQMNRFSAGDFDAEAEVVGRDEIAYLSRHFNQMVRRTNDLINERYKMKLVEKNAILKALEAEINPHFLYNALQAISTKALKHGKDDIADMVDALALTLRYCISGKDIVKAREELKHIEHYLSLQKARFGARLQVTYDWDEALMELEMPKLSIQTLVENAIKHALEKVSSTITIGIRARLTEEYAVISVQDNGPGFTQERLEQVLASFRSGWEEREREGESIGLVNLHTRLRLLYGEEAELAIRTDKTVTEMEMLLPRGGVNHV</sequence>
<keyword evidence="9" id="KW-0067">ATP-binding</keyword>
<dbReference type="InterPro" id="IPR005467">
    <property type="entry name" value="His_kinase_dom"/>
</dbReference>
<feature type="domain" description="HAMP" evidence="14">
    <location>
        <begin position="366"/>
        <end position="418"/>
    </location>
</feature>